<keyword evidence="1" id="KW-1133">Transmembrane helix</keyword>
<organism evidence="2 3">
    <name type="scientific">Micromonospora tarensis</name>
    <dbReference type="NCBI Taxonomy" id="2806100"/>
    <lineage>
        <taxon>Bacteria</taxon>
        <taxon>Bacillati</taxon>
        <taxon>Actinomycetota</taxon>
        <taxon>Actinomycetes</taxon>
        <taxon>Micromonosporales</taxon>
        <taxon>Micromonosporaceae</taxon>
        <taxon>Micromonospora</taxon>
    </lineage>
</organism>
<evidence type="ECO:0000313" key="3">
    <source>
        <dbReference type="Proteomes" id="UP000622245"/>
    </source>
</evidence>
<keyword evidence="1" id="KW-0472">Membrane</keyword>
<protein>
    <submittedName>
        <fullName evidence="2">Uncharacterized protein</fullName>
    </submittedName>
</protein>
<comment type="caution">
    <text evidence="2">The sequence shown here is derived from an EMBL/GenBank/DDBJ whole genome shotgun (WGS) entry which is preliminary data.</text>
</comment>
<reference evidence="2 3" key="1">
    <citation type="submission" date="2021-01" db="EMBL/GenBank/DDBJ databases">
        <title>Draft genome sequence of Micromonospora sp. strain STR1s_6.</title>
        <authorList>
            <person name="Karlyshev A."/>
            <person name="Jawad R."/>
        </authorList>
    </citation>
    <scope>NUCLEOTIDE SEQUENCE [LARGE SCALE GENOMIC DNA]</scope>
    <source>
        <strain evidence="2 3">STR1S-6</strain>
    </source>
</reference>
<accession>A0ABS1YEK0</accession>
<keyword evidence="1" id="KW-0812">Transmembrane</keyword>
<evidence type="ECO:0000256" key="1">
    <source>
        <dbReference type="SAM" id="Phobius"/>
    </source>
</evidence>
<feature type="transmembrane region" description="Helical" evidence="1">
    <location>
        <begin position="24"/>
        <end position="48"/>
    </location>
</feature>
<keyword evidence="3" id="KW-1185">Reference proteome</keyword>
<name>A0ABS1YEK0_9ACTN</name>
<dbReference type="EMBL" id="JAEVHL010000033">
    <property type="protein sequence ID" value="MBM0275787.1"/>
    <property type="molecule type" value="Genomic_DNA"/>
</dbReference>
<evidence type="ECO:0000313" key="2">
    <source>
        <dbReference type="EMBL" id="MBM0275787.1"/>
    </source>
</evidence>
<proteinExistence type="predicted"/>
<dbReference type="Proteomes" id="UP000622245">
    <property type="component" value="Unassembled WGS sequence"/>
</dbReference>
<dbReference type="RefSeq" id="WP_203148175.1">
    <property type="nucleotide sequence ID" value="NZ_JAEVHL010000033.1"/>
</dbReference>
<sequence length="209" mass="23103">MPLSPDLLLYLATRPWELGDLATWLGATANVATVILALAAALVGYRVYKVESGRDARAERERRERAADERRVQASLISVWYGRSAESTPLFGRSGWSAYNWGGWIVNASDSPVYDATLRFHRLSTPTSAAASWTNGVIRVVPPYRGELLVSVNGEAAPDDLTDDERNGDLEVSLLFRDAAGRRWLRDRRGYLHEKGTPPDLMATAMVLA</sequence>
<gene>
    <name evidence="2" type="ORF">JM949_10255</name>
</gene>